<protein>
    <submittedName>
        <fullName evidence="1">Uncharacterized protein</fullName>
    </submittedName>
</protein>
<dbReference type="Proteomes" id="UP000596661">
    <property type="component" value="Chromosome 3"/>
</dbReference>
<dbReference type="EMBL" id="UZAU01000346">
    <property type="status" value="NOT_ANNOTATED_CDS"/>
    <property type="molecule type" value="Genomic_DNA"/>
</dbReference>
<organism evidence="1 2">
    <name type="scientific">Cannabis sativa</name>
    <name type="common">Hemp</name>
    <name type="synonym">Marijuana</name>
    <dbReference type="NCBI Taxonomy" id="3483"/>
    <lineage>
        <taxon>Eukaryota</taxon>
        <taxon>Viridiplantae</taxon>
        <taxon>Streptophyta</taxon>
        <taxon>Embryophyta</taxon>
        <taxon>Tracheophyta</taxon>
        <taxon>Spermatophyta</taxon>
        <taxon>Magnoliopsida</taxon>
        <taxon>eudicotyledons</taxon>
        <taxon>Gunneridae</taxon>
        <taxon>Pentapetalae</taxon>
        <taxon>rosids</taxon>
        <taxon>fabids</taxon>
        <taxon>Rosales</taxon>
        <taxon>Cannabaceae</taxon>
        <taxon>Cannabis</taxon>
    </lineage>
</organism>
<proteinExistence type="predicted"/>
<name>A0A803P7C7_CANSA</name>
<dbReference type="AlphaFoldDB" id="A0A803P7C7"/>
<reference evidence="1" key="2">
    <citation type="submission" date="2021-03" db="UniProtKB">
        <authorList>
            <consortium name="EnsemblPlants"/>
        </authorList>
    </citation>
    <scope>IDENTIFICATION</scope>
</reference>
<dbReference type="EnsemblPlants" id="evm.model.03.1962">
    <property type="protein sequence ID" value="cds.evm.model.03.1962"/>
    <property type="gene ID" value="evm.TU.03.1962"/>
</dbReference>
<reference evidence="1" key="1">
    <citation type="submission" date="2018-11" db="EMBL/GenBank/DDBJ databases">
        <authorList>
            <person name="Grassa J C."/>
        </authorList>
    </citation>
    <scope>NUCLEOTIDE SEQUENCE [LARGE SCALE GENOMIC DNA]</scope>
</reference>
<accession>A0A803P7C7</accession>
<evidence type="ECO:0000313" key="1">
    <source>
        <dbReference type="EnsemblPlants" id="cds.evm.model.03.1962"/>
    </source>
</evidence>
<sequence length="117" mass="12969">MQLGGQSEISLPIILLKLPTSPKLFTVTESHKTSQVHLCSTASHFCSALGFRVIGGTISKVVPCTSINPSKIDLEYKLDALWLFDFNREKTHAMVEKLRFSLSPLRATLLLVTVSLR</sequence>
<dbReference type="Gramene" id="evm.model.03.1962">
    <property type="protein sequence ID" value="cds.evm.model.03.1962"/>
    <property type="gene ID" value="evm.TU.03.1962"/>
</dbReference>
<evidence type="ECO:0000313" key="2">
    <source>
        <dbReference type="Proteomes" id="UP000596661"/>
    </source>
</evidence>
<keyword evidence="2" id="KW-1185">Reference proteome</keyword>